<protein>
    <submittedName>
        <fullName evidence="1">Uncharacterized protein</fullName>
    </submittedName>
</protein>
<comment type="caution">
    <text evidence="1">The sequence shown here is derived from an EMBL/GenBank/DDBJ whole genome shotgun (WGS) entry which is preliminary data.</text>
</comment>
<dbReference type="Proteomes" id="UP000003460">
    <property type="component" value="Unassembled WGS sequence"/>
</dbReference>
<keyword evidence="2" id="KW-1185">Reference proteome</keyword>
<gene>
    <name evidence="1" type="ORF">GCWU000325_00856</name>
</gene>
<dbReference type="STRING" id="626522.GCWU000325_00856"/>
<name>C9LF74_9BACT</name>
<proteinExistence type="predicted"/>
<evidence type="ECO:0000313" key="2">
    <source>
        <dbReference type="Proteomes" id="UP000003460"/>
    </source>
</evidence>
<dbReference type="AlphaFoldDB" id="C9LF74"/>
<evidence type="ECO:0000313" key="1">
    <source>
        <dbReference type="EMBL" id="EEX72393.1"/>
    </source>
</evidence>
<organism evidence="1 2">
    <name type="scientific">Alloprevotella tannerae ATCC 51259</name>
    <dbReference type="NCBI Taxonomy" id="626522"/>
    <lineage>
        <taxon>Bacteria</taxon>
        <taxon>Pseudomonadati</taxon>
        <taxon>Bacteroidota</taxon>
        <taxon>Bacteroidia</taxon>
        <taxon>Bacteroidales</taxon>
        <taxon>Prevotellaceae</taxon>
        <taxon>Alloprevotella</taxon>
    </lineage>
</organism>
<reference evidence="1" key="1">
    <citation type="submission" date="2009-09" db="EMBL/GenBank/DDBJ databases">
        <authorList>
            <person name="Weinstock G."/>
            <person name="Sodergren E."/>
            <person name="Clifton S."/>
            <person name="Fulton L."/>
            <person name="Fulton B."/>
            <person name="Courtney L."/>
            <person name="Fronick C."/>
            <person name="Harrison M."/>
            <person name="Strong C."/>
            <person name="Farmer C."/>
            <person name="Delahaunty K."/>
            <person name="Markovic C."/>
            <person name="Hall O."/>
            <person name="Minx P."/>
            <person name="Tomlinson C."/>
            <person name="Mitreva M."/>
            <person name="Nelson J."/>
            <person name="Hou S."/>
            <person name="Wollam A."/>
            <person name="Pepin K.H."/>
            <person name="Johnson M."/>
            <person name="Bhonagiri V."/>
            <person name="Nash W.E."/>
            <person name="Warren W."/>
            <person name="Chinwalla A."/>
            <person name="Mardis E.R."/>
            <person name="Wilson R.K."/>
        </authorList>
    </citation>
    <scope>NUCLEOTIDE SEQUENCE [LARGE SCALE GENOMIC DNA]</scope>
    <source>
        <strain evidence="1">ATCC 51259</strain>
    </source>
</reference>
<accession>C9LF74</accession>
<sequence>MLIKSTFSYVSIAKAKIDDSQITIFYDSICTGAQQIREKAHQGLFIVNIKAVKTGTNSKCIERNEIRFIFSVSFLNVYQQPRLLTRQ</sequence>
<dbReference type="HOGENOM" id="CLU_2480774_0_0_10"/>
<dbReference type="EMBL" id="ACIJ02000016">
    <property type="protein sequence ID" value="EEX72393.1"/>
    <property type="molecule type" value="Genomic_DNA"/>
</dbReference>